<dbReference type="GO" id="GO:0016787">
    <property type="term" value="F:hydrolase activity"/>
    <property type="evidence" value="ECO:0007669"/>
    <property type="project" value="UniProtKB-KW"/>
</dbReference>
<dbReference type="AlphaFoldDB" id="A0A2I8VK60"/>
<keyword evidence="1" id="KW-0479">Metal-binding</keyword>
<dbReference type="Pfam" id="PF00581">
    <property type="entry name" value="Rhodanese"/>
    <property type="match status" value="1"/>
</dbReference>
<dbReference type="CDD" id="cd07724">
    <property type="entry name" value="POD-like_MBL-fold"/>
    <property type="match status" value="1"/>
</dbReference>
<dbReference type="Proteomes" id="UP000236584">
    <property type="component" value="Chromosome"/>
</dbReference>
<evidence type="ECO:0000256" key="1">
    <source>
        <dbReference type="ARBA" id="ARBA00022723"/>
    </source>
</evidence>
<evidence type="ECO:0000313" key="4">
    <source>
        <dbReference type="Proteomes" id="UP000236584"/>
    </source>
</evidence>
<dbReference type="RefSeq" id="WP_103425997.1">
    <property type="nucleotide sequence ID" value="NZ_CP026309.1"/>
</dbReference>
<organism evidence="3 4">
    <name type="scientific">Salinigranum rubrum</name>
    <dbReference type="NCBI Taxonomy" id="755307"/>
    <lineage>
        <taxon>Archaea</taxon>
        <taxon>Methanobacteriati</taxon>
        <taxon>Methanobacteriota</taxon>
        <taxon>Stenosarchaea group</taxon>
        <taxon>Halobacteria</taxon>
        <taxon>Halobacteriales</taxon>
        <taxon>Haloferacaceae</taxon>
        <taxon>Salinigranum</taxon>
    </lineage>
</organism>
<feature type="domain" description="Rhodanese" evidence="2">
    <location>
        <begin position="26"/>
        <end position="127"/>
    </location>
</feature>
<dbReference type="InterPro" id="IPR036866">
    <property type="entry name" value="RibonucZ/Hydroxyglut_hydro"/>
</dbReference>
<evidence type="ECO:0000313" key="3">
    <source>
        <dbReference type="EMBL" id="AUV82308.1"/>
    </source>
</evidence>
<protein>
    <submittedName>
        <fullName evidence="3">MBL fold metallo-hydrolase</fullName>
    </submittedName>
</protein>
<name>A0A2I8VK60_9EURY</name>
<dbReference type="GO" id="GO:0050313">
    <property type="term" value="F:sulfur dioxygenase activity"/>
    <property type="evidence" value="ECO:0007669"/>
    <property type="project" value="InterPro"/>
</dbReference>
<gene>
    <name evidence="3" type="ORF">C2R22_12190</name>
</gene>
<keyword evidence="3" id="KW-0378">Hydrolase</keyword>
<dbReference type="GO" id="GO:0070813">
    <property type="term" value="P:hydrogen sulfide metabolic process"/>
    <property type="evidence" value="ECO:0007669"/>
    <property type="project" value="TreeGrafter"/>
</dbReference>
<dbReference type="SMART" id="SM00450">
    <property type="entry name" value="RHOD"/>
    <property type="match status" value="1"/>
</dbReference>
<dbReference type="KEGG" id="srub:C2R22_12190"/>
<evidence type="ECO:0000259" key="2">
    <source>
        <dbReference type="PROSITE" id="PS50206"/>
    </source>
</evidence>
<dbReference type="Gene3D" id="3.40.250.10">
    <property type="entry name" value="Rhodanese-like domain"/>
    <property type="match status" value="1"/>
</dbReference>
<dbReference type="GO" id="GO:0046872">
    <property type="term" value="F:metal ion binding"/>
    <property type="evidence" value="ECO:0007669"/>
    <property type="project" value="UniProtKB-KW"/>
</dbReference>
<dbReference type="Pfam" id="PF00753">
    <property type="entry name" value="Lactamase_B"/>
    <property type="match status" value="1"/>
</dbReference>
<dbReference type="InterPro" id="IPR044528">
    <property type="entry name" value="POD-like_MBL-fold"/>
</dbReference>
<keyword evidence="4" id="KW-1185">Reference proteome</keyword>
<dbReference type="InterPro" id="IPR001279">
    <property type="entry name" value="Metallo-B-lactamas"/>
</dbReference>
<dbReference type="GO" id="GO:0006749">
    <property type="term" value="P:glutathione metabolic process"/>
    <property type="evidence" value="ECO:0007669"/>
    <property type="project" value="InterPro"/>
</dbReference>
<dbReference type="InterPro" id="IPR001763">
    <property type="entry name" value="Rhodanese-like_dom"/>
</dbReference>
<dbReference type="SMART" id="SM00849">
    <property type="entry name" value="Lactamase_B"/>
    <property type="match status" value="1"/>
</dbReference>
<sequence length="390" mass="41639">MAQQFPDLGHEVPEISAETLKERLDAGEEWTLLDTRRPADFAAWQLSHPNIEAVNVPFTAFLNGDDPADGVPEGVPPKDADRPLVTCCAKGISSLYVAEFLTRAGWDVYGLADGMEGWARLYESRAVDSSADATVIQYHRPSSGCLAYLVVSGGEALVVDPLRAFADRYVADVRELGAAVVGVADTHVHADHVSGLREVADATGAERFLPAGAAERGLAFDATLLSDGDELRVGDATVAVVALPGHTTEMTGYLVDDVLLAGDSVFVDSVARPDLEDADVEAVERAARALYGTVRTIGSMPDDRVVASNHAGPETSRSEDGTYTARVGDLRESLAAFSLDEDEFVARVTDDLPPQPNEYQRIIAANLGRERVNDDEAFELELGPNNCAAG</sequence>
<dbReference type="InterPro" id="IPR051682">
    <property type="entry name" value="Mito_Persulfide_Diox"/>
</dbReference>
<proteinExistence type="predicted"/>
<dbReference type="Gene3D" id="3.60.15.10">
    <property type="entry name" value="Ribonuclease Z/Hydroxyacylglutathione hydrolase-like"/>
    <property type="match status" value="1"/>
</dbReference>
<accession>A0A2I8VK60</accession>
<dbReference type="GeneID" id="35592863"/>
<dbReference type="SUPFAM" id="SSF52821">
    <property type="entry name" value="Rhodanese/Cell cycle control phosphatase"/>
    <property type="match status" value="1"/>
</dbReference>
<dbReference type="SUPFAM" id="SSF56281">
    <property type="entry name" value="Metallo-hydrolase/oxidoreductase"/>
    <property type="match status" value="1"/>
</dbReference>
<dbReference type="PROSITE" id="PS50206">
    <property type="entry name" value="RHODANESE_3"/>
    <property type="match status" value="1"/>
</dbReference>
<dbReference type="PANTHER" id="PTHR43084:SF1">
    <property type="entry name" value="PERSULFIDE DIOXYGENASE ETHE1, MITOCHONDRIAL"/>
    <property type="match status" value="1"/>
</dbReference>
<dbReference type="EMBL" id="CP026309">
    <property type="protein sequence ID" value="AUV82308.1"/>
    <property type="molecule type" value="Genomic_DNA"/>
</dbReference>
<reference evidence="3 4" key="1">
    <citation type="submission" date="2018-01" db="EMBL/GenBank/DDBJ databases">
        <title>Complete genome sequence of Salinigranum rubrum GX10T, an extremely halophilic archaeon isolated from a marine solar saltern.</title>
        <authorList>
            <person name="Han S."/>
        </authorList>
    </citation>
    <scope>NUCLEOTIDE SEQUENCE [LARGE SCALE GENOMIC DNA]</scope>
    <source>
        <strain evidence="3 4">GX10</strain>
    </source>
</reference>
<dbReference type="InterPro" id="IPR036873">
    <property type="entry name" value="Rhodanese-like_dom_sf"/>
</dbReference>
<dbReference type="PANTHER" id="PTHR43084">
    <property type="entry name" value="PERSULFIDE DIOXYGENASE ETHE1"/>
    <property type="match status" value="1"/>
</dbReference>